<sequence length="108" mass="11850">MRTLIIAIIASLPLVSAHSQTLCTQAATIGTPKMPDVQESTFSQVAELKDEINDYIANAEQRLAKCDSPSNPDYPFFHNLAVMHLEQVAERYNALVSHHNASVTVATK</sequence>
<evidence type="ECO:0000313" key="3">
    <source>
        <dbReference type="Proteomes" id="UP000596063"/>
    </source>
</evidence>
<feature type="chain" id="PRO_5032608365" description="RAQPRD family integrative conjugative element protein" evidence="1">
    <location>
        <begin position="20"/>
        <end position="108"/>
    </location>
</feature>
<proteinExistence type="predicted"/>
<keyword evidence="3" id="KW-1185">Reference proteome</keyword>
<protein>
    <recommendedName>
        <fullName evidence="4">RAQPRD family integrative conjugative element protein</fullName>
    </recommendedName>
</protein>
<organism evidence="2 3">
    <name type="scientific">Spongiibacter nanhainus</name>
    <dbReference type="NCBI Taxonomy" id="2794344"/>
    <lineage>
        <taxon>Bacteria</taxon>
        <taxon>Pseudomonadati</taxon>
        <taxon>Pseudomonadota</taxon>
        <taxon>Gammaproteobacteria</taxon>
        <taxon>Cellvibrionales</taxon>
        <taxon>Spongiibacteraceae</taxon>
        <taxon>Spongiibacter</taxon>
    </lineage>
</organism>
<feature type="signal peptide" evidence="1">
    <location>
        <begin position="1"/>
        <end position="19"/>
    </location>
</feature>
<gene>
    <name evidence="2" type="ORF">I6N98_00235</name>
</gene>
<name>A0A7T4R114_9GAMM</name>
<reference evidence="2 3" key="1">
    <citation type="submission" date="2020-12" db="EMBL/GenBank/DDBJ databases">
        <authorList>
            <person name="Shan Y."/>
        </authorList>
    </citation>
    <scope>NUCLEOTIDE SEQUENCE [LARGE SCALE GENOMIC DNA]</scope>
    <source>
        <strain evidence="3">csc3.9</strain>
    </source>
</reference>
<dbReference type="AlphaFoldDB" id="A0A7T4R114"/>
<keyword evidence="1" id="KW-0732">Signal</keyword>
<evidence type="ECO:0000256" key="1">
    <source>
        <dbReference type="SAM" id="SignalP"/>
    </source>
</evidence>
<dbReference type="KEGG" id="snan:I6N98_00235"/>
<evidence type="ECO:0000313" key="2">
    <source>
        <dbReference type="EMBL" id="QQD18342.1"/>
    </source>
</evidence>
<dbReference type="Proteomes" id="UP000596063">
    <property type="component" value="Chromosome"/>
</dbReference>
<evidence type="ECO:0008006" key="4">
    <source>
        <dbReference type="Google" id="ProtNLM"/>
    </source>
</evidence>
<dbReference type="RefSeq" id="WP_198569839.1">
    <property type="nucleotide sequence ID" value="NZ_CP066167.1"/>
</dbReference>
<dbReference type="EMBL" id="CP066167">
    <property type="protein sequence ID" value="QQD18342.1"/>
    <property type="molecule type" value="Genomic_DNA"/>
</dbReference>
<accession>A0A7T4R114</accession>